<protein>
    <submittedName>
        <fullName evidence="1">Uncharacterized protein</fullName>
    </submittedName>
</protein>
<dbReference type="InterPro" id="IPR032787">
    <property type="entry name" value="Prok-E2_D"/>
</dbReference>
<evidence type="ECO:0000313" key="1">
    <source>
        <dbReference type="EMBL" id="MVX63719.1"/>
    </source>
</evidence>
<proteinExistence type="predicted"/>
<accession>A0A964RL30</accession>
<sequence>MEKIYIELIENSKCVNMITEKKGGRRKEKLIRIEDFVSSITASLTGKNFGEVISPIAREIRGVKLIQSKQMGPSSHVYVLFQGKHNTPLQLFNRFYDNVGVPNLLYGIYVVNNRLVKMYVVATEDINIVSNTKLYKYPFTNVSGKLGSVCLGRNTFDFGIEDNDLEKLYAVPYQFMSMPNNLDHYRATSNTKCLECEELIKSLVGNDFDDSLLVENDVKLYSEWFNNL</sequence>
<comment type="caution">
    <text evidence="1">The sequence shown here is derived from an EMBL/GenBank/DDBJ whole genome shotgun (WGS) entry which is preliminary data.</text>
</comment>
<dbReference type="Proteomes" id="UP000656077">
    <property type="component" value="Unassembled WGS sequence"/>
</dbReference>
<organism evidence="1 2">
    <name type="scientific">Clostridium chromiireducens</name>
    <dbReference type="NCBI Taxonomy" id="225345"/>
    <lineage>
        <taxon>Bacteria</taxon>
        <taxon>Bacillati</taxon>
        <taxon>Bacillota</taxon>
        <taxon>Clostridia</taxon>
        <taxon>Eubacteriales</taxon>
        <taxon>Clostridiaceae</taxon>
        <taxon>Clostridium</taxon>
    </lineage>
</organism>
<dbReference type="AlphaFoldDB" id="A0A964RL30"/>
<dbReference type="RefSeq" id="WP_160358814.1">
    <property type="nucleotide sequence ID" value="NZ_WSRQ01000010.1"/>
</dbReference>
<gene>
    <name evidence="1" type="ORF">GKZ28_08420</name>
</gene>
<name>A0A964RL30_9CLOT</name>
<reference evidence="1" key="1">
    <citation type="submission" date="2019-12" db="EMBL/GenBank/DDBJ databases">
        <title>Microbes associate with the intestines of laboratory mice.</title>
        <authorList>
            <person name="Navarre W."/>
            <person name="Wong E."/>
        </authorList>
    </citation>
    <scope>NUCLEOTIDE SEQUENCE</scope>
    <source>
        <strain evidence="1">NM79_F5</strain>
    </source>
</reference>
<dbReference type="EMBL" id="WSRQ01000010">
    <property type="protein sequence ID" value="MVX63719.1"/>
    <property type="molecule type" value="Genomic_DNA"/>
</dbReference>
<dbReference type="Pfam" id="PF14460">
    <property type="entry name" value="Prok-E2_D"/>
    <property type="match status" value="1"/>
</dbReference>
<evidence type="ECO:0000313" key="2">
    <source>
        <dbReference type="Proteomes" id="UP000656077"/>
    </source>
</evidence>